<dbReference type="SUPFAM" id="SSF53720">
    <property type="entry name" value="ALDH-like"/>
    <property type="match status" value="1"/>
</dbReference>
<dbReference type="STRING" id="239498.AXK60_19905"/>
<dbReference type="PANTHER" id="PTHR42804:SF1">
    <property type="entry name" value="ALDEHYDE DEHYDROGENASE-RELATED"/>
    <property type="match status" value="1"/>
</dbReference>
<comment type="similarity">
    <text evidence="1 4">Belongs to the aldehyde dehydrogenase family.</text>
</comment>
<sequence length="485" mass="50893">MTTSTATTAYDRLYVGGEWIIPSTARTIVPINASTEEPLGSVPEAAEADVDRAVAAARAAFAAPDGWATWEPDRRAAAMERFADEIEARSAEFASRVSLQNGMPIAVATQLEGAYPALLLRYYAGLIRQPAAQDLREGVFGGTVEVRRSPIGVVAAIVPWNFPQALAMFKLAPALAAGCTMVMKPSPETVLDAFLLAEAAVAAGLPAGVLNIVPAGREVGAYLVSHPGIDKVAFTGSTAAGRSIAETCGRLLRPVTLELGGKSAAIVLDDADLDLGTIGEGLFTSTMLNNGQTCFLGTRVLAPRSRYTEVVDTFTAFAQSLQVGDAADESTQIGPLATRNQRERVEGYIARGIADGARLTVGGGRPGRDRGWFVEPTVFADSENVAVTSHEEIFGPVLSVIAYDDVDDAIALANSSEYGLGGTVWTSDPDRGAAVARRVQTGTIGVNRYIPDPVAPFGGVKSSGMGRELGPEGLAAYTNLQTIYR</sequence>
<evidence type="ECO:0000256" key="1">
    <source>
        <dbReference type="ARBA" id="ARBA00009986"/>
    </source>
</evidence>
<organism evidence="6 7">
    <name type="scientific">Tsukamurella pseudospumae</name>
    <dbReference type="NCBI Taxonomy" id="239498"/>
    <lineage>
        <taxon>Bacteria</taxon>
        <taxon>Bacillati</taxon>
        <taxon>Actinomycetota</taxon>
        <taxon>Actinomycetes</taxon>
        <taxon>Mycobacteriales</taxon>
        <taxon>Tsukamurellaceae</taxon>
        <taxon>Tsukamurella</taxon>
    </lineage>
</organism>
<dbReference type="InterPro" id="IPR016162">
    <property type="entry name" value="Ald_DH_N"/>
</dbReference>
<evidence type="ECO:0000313" key="6">
    <source>
        <dbReference type="EMBL" id="KXP04245.1"/>
    </source>
</evidence>
<dbReference type="InterPro" id="IPR029510">
    <property type="entry name" value="Ald_DH_CS_GLU"/>
</dbReference>
<dbReference type="InterPro" id="IPR016161">
    <property type="entry name" value="Ald_DH/histidinol_DH"/>
</dbReference>
<dbReference type="AlphaFoldDB" id="A0A138A1D5"/>
<accession>A0A138A1D5</accession>
<dbReference type="RefSeq" id="WP_068575347.1">
    <property type="nucleotide sequence ID" value="NZ_LSRF01000058.1"/>
</dbReference>
<evidence type="ECO:0000256" key="3">
    <source>
        <dbReference type="PROSITE-ProRule" id="PRU10007"/>
    </source>
</evidence>
<evidence type="ECO:0000256" key="2">
    <source>
        <dbReference type="ARBA" id="ARBA00023002"/>
    </source>
</evidence>
<dbReference type="FunFam" id="3.40.605.10:FF:000007">
    <property type="entry name" value="NAD/NADP-dependent betaine aldehyde dehydrogenase"/>
    <property type="match status" value="1"/>
</dbReference>
<gene>
    <name evidence="6" type="ORF">AXK60_19905</name>
</gene>
<dbReference type="Gene3D" id="3.40.309.10">
    <property type="entry name" value="Aldehyde Dehydrogenase, Chain A, domain 2"/>
    <property type="match status" value="1"/>
</dbReference>
<dbReference type="GO" id="GO:0016620">
    <property type="term" value="F:oxidoreductase activity, acting on the aldehyde or oxo group of donors, NAD or NADP as acceptor"/>
    <property type="evidence" value="ECO:0007669"/>
    <property type="project" value="InterPro"/>
</dbReference>
<feature type="active site" evidence="3">
    <location>
        <position position="258"/>
    </location>
</feature>
<protein>
    <submittedName>
        <fullName evidence="6">Aldehyde dehydrogenase</fullName>
    </submittedName>
</protein>
<name>A0A138A1D5_9ACTN</name>
<dbReference type="PROSITE" id="PS00687">
    <property type="entry name" value="ALDEHYDE_DEHYDR_GLU"/>
    <property type="match status" value="1"/>
</dbReference>
<dbReference type="PANTHER" id="PTHR42804">
    <property type="entry name" value="ALDEHYDE DEHYDROGENASE"/>
    <property type="match status" value="1"/>
</dbReference>
<evidence type="ECO:0000259" key="5">
    <source>
        <dbReference type="Pfam" id="PF00171"/>
    </source>
</evidence>
<dbReference type="OrthoDB" id="6882680at2"/>
<dbReference type="Proteomes" id="UP000070258">
    <property type="component" value="Unassembled WGS sequence"/>
</dbReference>
<keyword evidence="2 4" id="KW-0560">Oxidoreductase</keyword>
<proteinExistence type="inferred from homology"/>
<reference evidence="7" key="1">
    <citation type="submission" date="2016-02" db="EMBL/GenBank/DDBJ databases">
        <authorList>
            <person name="Wen L."/>
            <person name="He K."/>
            <person name="Yang H."/>
        </authorList>
    </citation>
    <scope>NUCLEOTIDE SEQUENCE [LARGE SCALE GENOMIC DNA]</scope>
    <source>
        <strain evidence="7">JCM 15929</strain>
    </source>
</reference>
<dbReference type="InterPro" id="IPR016163">
    <property type="entry name" value="Ald_DH_C"/>
</dbReference>
<dbReference type="CDD" id="cd07139">
    <property type="entry name" value="ALDH_AldA-Rv0768"/>
    <property type="match status" value="1"/>
</dbReference>
<comment type="caution">
    <text evidence="6">The sequence shown here is derived from an EMBL/GenBank/DDBJ whole genome shotgun (WGS) entry which is preliminary data.</text>
</comment>
<dbReference type="InterPro" id="IPR015590">
    <property type="entry name" value="Aldehyde_DH_dom"/>
</dbReference>
<evidence type="ECO:0000313" key="7">
    <source>
        <dbReference type="Proteomes" id="UP000070258"/>
    </source>
</evidence>
<dbReference type="EMBL" id="LSRF01000058">
    <property type="protein sequence ID" value="KXP04245.1"/>
    <property type="molecule type" value="Genomic_DNA"/>
</dbReference>
<evidence type="ECO:0000256" key="4">
    <source>
        <dbReference type="RuleBase" id="RU003345"/>
    </source>
</evidence>
<dbReference type="Pfam" id="PF00171">
    <property type="entry name" value="Aldedh"/>
    <property type="match status" value="1"/>
</dbReference>
<dbReference type="Gene3D" id="3.40.605.10">
    <property type="entry name" value="Aldehyde Dehydrogenase, Chain A, domain 1"/>
    <property type="match status" value="1"/>
</dbReference>
<feature type="domain" description="Aldehyde dehydrogenase" evidence="5">
    <location>
        <begin position="23"/>
        <end position="483"/>
    </location>
</feature>